<keyword evidence="2" id="KW-0805">Transcription regulation</keyword>
<feature type="compositionally biased region" description="Basic residues" evidence="7">
    <location>
        <begin position="358"/>
        <end position="367"/>
    </location>
</feature>
<dbReference type="GO" id="GO:0005634">
    <property type="term" value="C:nucleus"/>
    <property type="evidence" value="ECO:0007669"/>
    <property type="project" value="UniProtKB-SubCell"/>
</dbReference>
<evidence type="ECO:0000256" key="2">
    <source>
        <dbReference type="ARBA" id="ARBA00023015"/>
    </source>
</evidence>
<protein>
    <submittedName>
        <fullName evidence="9">Forkhead domain-containing</fullName>
    </submittedName>
</protein>
<keyword evidence="5 6" id="KW-0539">Nucleus</keyword>
<gene>
    <name evidence="9" type="ORF">FRX48_01001</name>
</gene>
<organism evidence="9 10">
    <name type="scientific">Lasallia pustulata</name>
    <dbReference type="NCBI Taxonomy" id="136370"/>
    <lineage>
        <taxon>Eukaryota</taxon>
        <taxon>Fungi</taxon>
        <taxon>Dikarya</taxon>
        <taxon>Ascomycota</taxon>
        <taxon>Pezizomycotina</taxon>
        <taxon>Lecanoromycetes</taxon>
        <taxon>OSLEUM clade</taxon>
        <taxon>Umbilicariomycetidae</taxon>
        <taxon>Umbilicariales</taxon>
        <taxon>Umbilicariaceae</taxon>
        <taxon>Lasallia</taxon>
    </lineage>
</organism>
<proteinExistence type="predicted"/>
<dbReference type="InterPro" id="IPR030456">
    <property type="entry name" value="TF_fork_head_CS_2"/>
</dbReference>
<dbReference type="PROSITE" id="PS50039">
    <property type="entry name" value="FORK_HEAD_3"/>
    <property type="match status" value="1"/>
</dbReference>
<feature type="region of interest" description="Disordered" evidence="7">
    <location>
        <begin position="358"/>
        <end position="398"/>
    </location>
</feature>
<dbReference type="Pfam" id="PF00250">
    <property type="entry name" value="Forkhead"/>
    <property type="match status" value="1"/>
</dbReference>
<dbReference type="Proteomes" id="UP000324767">
    <property type="component" value="Unassembled WGS sequence"/>
</dbReference>
<evidence type="ECO:0000259" key="8">
    <source>
        <dbReference type="PROSITE" id="PS50039"/>
    </source>
</evidence>
<evidence type="ECO:0000256" key="6">
    <source>
        <dbReference type="PROSITE-ProRule" id="PRU00089"/>
    </source>
</evidence>
<dbReference type="SUPFAM" id="SSF46785">
    <property type="entry name" value="Winged helix' DNA-binding domain"/>
    <property type="match status" value="1"/>
</dbReference>
<dbReference type="CDD" id="cd20032">
    <property type="entry name" value="FH_FOXO"/>
    <property type="match status" value="1"/>
</dbReference>
<dbReference type="PANTHER" id="PTHR45881:SF5">
    <property type="entry name" value="FORK-HEAD DOMAIN-CONTAINING PROTEIN"/>
    <property type="match status" value="1"/>
</dbReference>
<dbReference type="InterPro" id="IPR036388">
    <property type="entry name" value="WH-like_DNA-bd_sf"/>
</dbReference>
<dbReference type="InterPro" id="IPR001766">
    <property type="entry name" value="Fork_head_dom"/>
</dbReference>
<evidence type="ECO:0000313" key="10">
    <source>
        <dbReference type="Proteomes" id="UP000324767"/>
    </source>
</evidence>
<feature type="domain" description="Fork-head" evidence="8">
    <location>
        <begin position="269"/>
        <end position="362"/>
    </location>
</feature>
<evidence type="ECO:0000256" key="4">
    <source>
        <dbReference type="ARBA" id="ARBA00023163"/>
    </source>
</evidence>
<evidence type="ECO:0000256" key="3">
    <source>
        <dbReference type="ARBA" id="ARBA00023125"/>
    </source>
</evidence>
<dbReference type="GO" id="GO:0000981">
    <property type="term" value="F:DNA-binding transcription factor activity, RNA polymerase II-specific"/>
    <property type="evidence" value="ECO:0007669"/>
    <property type="project" value="TreeGrafter"/>
</dbReference>
<feature type="compositionally biased region" description="Polar residues" evidence="7">
    <location>
        <begin position="213"/>
        <end position="234"/>
    </location>
</feature>
<comment type="caution">
    <text evidence="9">The sequence shown here is derived from an EMBL/GenBank/DDBJ whole genome shotgun (WGS) entry which is preliminary data.</text>
</comment>
<dbReference type="GO" id="GO:0000978">
    <property type="term" value="F:RNA polymerase II cis-regulatory region sequence-specific DNA binding"/>
    <property type="evidence" value="ECO:0007669"/>
    <property type="project" value="TreeGrafter"/>
</dbReference>
<sequence>MTKKVLPSQRAPRYPLLSQDLAMSETDLGLHKSSRFQQHQYLKGETDAMPALTGPALSTVPDVPHVDKVDIDFDGNLPMTTIPPWEDLEISALSQGSYNYHIGSEYGNSNYQSTSGLVQGKAMVSSLWDDNFPRDSTLAYSPSPSTCPRSHSQDIQAFRHAMDDNRYSAWPYLLDATNDQSFPTIKRCRESQNNLLLIPNSSTSRSLLSDESFQNCTPATSPSPLPSKRSNLRSAISPDVPEGYEGANGLATANGDETDSEGGVISEPYAQLIYRALKSAPEHKMVLKEIYEWFEKNTDKATDPSSKGWQNSIRHNLSMNGAFRKVDQPPPTDEAKKGYIWVLDRSALEGGVKSTTRFRKNVPNKKVGKSEHPAPQRQRSGAKGGKAAKKAAKLRRSARFNESKGLPYVDRAAVDAKPAFNTRNSGLSAADTVPYHSSGWPYSIPTPNTTTHSPDLYETSYGYEQIVGCADGLPSEPLFYNAPGHSFCDSIDSSDCCGFSC</sequence>
<dbReference type="OrthoDB" id="5954824at2759"/>
<evidence type="ECO:0000256" key="7">
    <source>
        <dbReference type="SAM" id="MobiDB-lite"/>
    </source>
</evidence>
<dbReference type="PROSITE" id="PS00658">
    <property type="entry name" value="FORK_HEAD_2"/>
    <property type="match status" value="1"/>
</dbReference>
<comment type="subcellular location">
    <subcellularLocation>
        <location evidence="1 6">Nucleus</location>
    </subcellularLocation>
</comment>
<name>A0A5M8Q5L1_9LECA</name>
<dbReference type="EMBL" id="VXIT01000001">
    <property type="protein sequence ID" value="KAA6416281.1"/>
    <property type="molecule type" value="Genomic_DNA"/>
</dbReference>
<accession>A0A5M8Q5L1</accession>
<evidence type="ECO:0000256" key="1">
    <source>
        <dbReference type="ARBA" id="ARBA00004123"/>
    </source>
</evidence>
<evidence type="ECO:0000313" key="9">
    <source>
        <dbReference type="EMBL" id="KAA6416281.1"/>
    </source>
</evidence>
<dbReference type="PANTHER" id="PTHR45881">
    <property type="entry name" value="CHECKPOINT SUPPRESSOR 1-LIKE, ISOFORM A-RELATED"/>
    <property type="match status" value="1"/>
</dbReference>
<feature type="region of interest" description="Disordered" evidence="7">
    <location>
        <begin position="208"/>
        <end position="263"/>
    </location>
</feature>
<dbReference type="InterPro" id="IPR036390">
    <property type="entry name" value="WH_DNA-bd_sf"/>
</dbReference>
<feature type="DNA-binding region" description="Fork-head" evidence="6">
    <location>
        <begin position="269"/>
        <end position="362"/>
    </location>
</feature>
<reference evidence="9 10" key="1">
    <citation type="submission" date="2019-09" db="EMBL/GenBank/DDBJ databases">
        <title>The hologenome of the rock-dwelling lichen Lasallia pustulata.</title>
        <authorList>
            <person name="Greshake Tzovaras B."/>
            <person name="Segers F."/>
            <person name="Bicker A."/>
            <person name="Dal Grande F."/>
            <person name="Otte J."/>
            <person name="Hankeln T."/>
            <person name="Schmitt I."/>
            <person name="Ebersberger I."/>
        </authorList>
    </citation>
    <scope>NUCLEOTIDE SEQUENCE [LARGE SCALE GENOMIC DNA]</scope>
    <source>
        <strain evidence="9">A1-1</strain>
    </source>
</reference>
<keyword evidence="4" id="KW-0804">Transcription</keyword>
<feature type="compositionally biased region" description="Basic residues" evidence="7">
    <location>
        <begin position="386"/>
        <end position="398"/>
    </location>
</feature>
<evidence type="ECO:0000256" key="5">
    <source>
        <dbReference type="ARBA" id="ARBA00023242"/>
    </source>
</evidence>
<dbReference type="AlphaFoldDB" id="A0A5M8Q5L1"/>
<dbReference type="SMART" id="SM00339">
    <property type="entry name" value="FH"/>
    <property type="match status" value="1"/>
</dbReference>
<dbReference type="Gene3D" id="1.10.10.10">
    <property type="entry name" value="Winged helix-like DNA-binding domain superfamily/Winged helix DNA-binding domain"/>
    <property type="match status" value="1"/>
</dbReference>
<keyword evidence="3 6" id="KW-0238">DNA-binding</keyword>